<name>A0ABS5AID7_9PSEU</name>
<evidence type="ECO:0000313" key="4">
    <source>
        <dbReference type="Proteomes" id="UP001519363"/>
    </source>
</evidence>
<protein>
    <submittedName>
        <fullName evidence="3">Uncharacterized protein</fullName>
    </submittedName>
</protein>
<keyword evidence="2" id="KW-1133">Transmembrane helix</keyword>
<feature type="transmembrane region" description="Helical" evidence="2">
    <location>
        <begin position="87"/>
        <end position="107"/>
    </location>
</feature>
<keyword evidence="2" id="KW-0812">Transmembrane</keyword>
<dbReference type="EMBL" id="JAGIOO010000001">
    <property type="protein sequence ID" value="MBP2476012.1"/>
    <property type="molecule type" value="Genomic_DNA"/>
</dbReference>
<sequence length="241" mass="25522">MTNPYDPGQGQPQYPQQGYPSSPQGFPQPGYGQPAYGQPGTGPQYAHPGYGHPGMGAPQYGAGGYLPPGMPGEGSALVRPKQVELSFWLWVAGAAISVVTSVLGYLASLEVAERVKDLVVGDAPPQVSSFVGTFTSTFALVVMILSLILAGMYLLFAVFLRNGRNWARITLAVLGGLAAIMIFPRVFSLLAINNYTVNEIAIEPTGMDVVVAVLGVLPPVLAIVAIVFMFQSAANRYFQQA</sequence>
<evidence type="ECO:0000256" key="2">
    <source>
        <dbReference type="SAM" id="Phobius"/>
    </source>
</evidence>
<feature type="transmembrane region" description="Helical" evidence="2">
    <location>
        <begin position="172"/>
        <end position="197"/>
    </location>
</feature>
<keyword evidence="2" id="KW-0472">Membrane</keyword>
<comment type="caution">
    <text evidence="3">The sequence shown here is derived from an EMBL/GenBank/DDBJ whole genome shotgun (WGS) entry which is preliminary data.</text>
</comment>
<dbReference type="Proteomes" id="UP001519363">
    <property type="component" value="Unassembled WGS sequence"/>
</dbReference>
<feature type="transmembrane region" description="Helical" evidence="2">
    <location>
        <begin position="127"/>
        <end position="160"/>
    </location>
</feature>
<feature type="compositionally biased region" description="Low complexity" evidence="1">
    <location>
        <begin position="1"/>
        <end position="45"/>
    </location>
</feature>
<feature type="region of interest" description="Disordered" evidence="1">
    <location>
        <begin position="1"/>
        <end position="50"/>
    </location>
</feature>
<organism evidence="3 4">
    <name type="scientific">Crossiella equi</name>
    <dbReference type="NCBI Taxonomy" id="130796"/>
    <lineage>
        <taxon>Bacteria</taxon>
        <taxon>Bacillati</taxon>
        <taxon>Actinomycetota</taxon>
        <taxon>Actinomycetes</taxon>
        <taxon>Pseudonocardiales</taxon>
        <taxon>Pseudonocardiaceae</taxon>
        <taxon>Crossiella</taxon>
    </lineage>
</organism>
<dbReference type="RefSeq" id="WP_086789931.1">
    <property type="nucleotide sequence ID" value="NZ_JAGIOO010000001.1"/>
</dbReference>
<evidence type="ECO:0000256" key="1">
    <source>
        <dbReference type="SAM" id="MobiDB-lite"/>
    </source>
</evidence>
<reference evidence="3 4" key="1">
    <citation type="submission" date="2021-03" db="EMBL/GenBank/DDBJ databases">
        <title>Sequencing the genomes of 1000 actinobacteria strains.</title>
        <authorList>
            <person name="Klenk H.-P."/>
        </authorList>
    </citation>
    <scope>NUCLEOTIDE SEQUENCE [LARGE SCALE GENOMIC DNA]</scope>
    <source>
        <strain evidence="3 4">DSM 44580</strain>
    </source>
</reference>
<accession>A0ABS5AID7</accession>
<proteinExistence type="predicted"/>
<gene>
    <name evidence="3" type="ORF">JOF53_004884</name>
</gene>
<dbReference type="SUPFAM" id="SSF81995">
    <property type="entry name" value="beta-sandwich domain of Sec23/24"/>
    <property type="match status" value="1"/>
</dbReference>
<keyword evidence="4" id="KW-1185">Reference proteome</keyword>
<evidence type="ECO:0000313" key="3">
    <source>
        <dbReference type="EMBL" id="MBP2476012.1"/>
    </source>
</evidence>
<feature type="transmembrane region" description="Helical" evidence="2">
    <location>
        <begin position="209"/>
        <end position="230"/>
    </location>
</feature>